<dbReference type="AlphaFoldDB" id="A0AAD7CMN8"/>
<proteinExistence type="predicted"/>
<reference evidence="1" key="1">
    <citation type="submission" date="2023-03" db="EMBL/GenBank/DDBJ databases">
        <title>Massive genome expansion in bonnet fungi (Mycena s.s.) driven by repeated elements and novel gene families across ecological guilds.</title>
        <authorList>
            <consortium name="Lawrence Berkeley National Laboratory"/>
            <person name="Harder C.B."/>
            <person name="Miyauchi S."/>
            <person name="Viragh M."/>
            <person name="Kuo A."/>
            <person name="Thoen E."/>
            <person name="Andreopoulos B."/>
            <person name="Lu D."/>
            <person name="Skrede I."/>
            <person name="Drula E."/>
            <person name="Henrissat B."/>
            <person name="Morin E."/>
            <person name="Kohler A."/>
            <person name="Barry K."/>
            <person name="LaButti K."/>
            <person name="Morin E."/>
            <person name="Salamov A."/>
            <person name="Lipzen A."/>
            <person name="Mereny Z."/>
            <person name="Hegedus B."/>
            <person name="Baldrian P."/>
            <person name="Stursova M."/>
            <person name="Weitz H."/>
            <person name="Taylor A."/>
            <person name="Grigoriev I.V."/>
            <person name="Nagy L.G."/>
            <person name="Martin F."/>
            <person name="Kauserud H."/>
        </authorList>
    </citation>
    <scope>NUCLEOTIDE SEQUENCE</scope>
    <source>
        <strain evidence="1">CBHHK067</strain>
    </source>
</reference>
<accession>A0AAD7CMN8</accession>
<organism evidence="1 2">
    <name type="scientific">Mycena rosella</name>
    <name type="common">Pink bonnet</name>
    <name type="synonym">Agaricus rosellus</name>
    <dbReference type="NCBI Taxonomy" id="1033263"/>
    <lineage>
        <taxon>Eukaryota</taxon>
        <taxon>Fungi</taxon>
        <taxon>Dikarya</taxon>
        <taxon>Basidiomycota</taxon>
        <taxon>Agaricomycotina</taxon>
        <taxon>Agaricomycetes</taxon>
        <taxon>Agaricomycetidae</taxon>
        <taxon>Agaricales</taxon>
        <taxon>Marasmiineae</taxon>
        <taxon>Mycenaceae</taxon>
        <taxon>Mycena</taxon>
    </lineage>
</organism>
<sequence length="301" mass="33375">MCNLVGAAGGSCVQGILNFYLLLCLNRVEGKMNAKKEVRRPGGEMHHACSLYDNTSKEAGGPGSNPGWVMHLVHLRLFIYRTASINCKLHVKAGVPGSSPGWVMLVSPIFTSALPELPKKKVKSMLRGSLGNRSPRFESGWVMFRTHRTLFICWTVLKWGVKSVLRESTLLEFPKNIAYNWDTERQEDPVVKHIMPATCIWATLWVQQEDSQQLLHTISAKEFSIFEAGVPDSNPGWVIMLSRDFFTGVPPELPKKAQCKISAKREGGKPGGEMNHTCSLYGNPIREAGVPGSNPGQAMLW</sequence>
<dbReference type="Proteomes" id="UP001221757">
    <property type="component" value="Unassembled WGS sequence"/>
</dbReference>
<gene>
    <name evidence="1" type="ORF">B0H17DRAFT_1146993</name>
</gene>
<evidence type="ECO:0000313" key="1">
    <source>
        <dbReference type="EMBL" id="KAJ7653786.1"/>
    </source>
</evidence>
<evidence type="ECO:0000313" key="2">
    <source>
        <dbReference type="Proteomes" id="UP001221757"/>
    </source>
</evidence>
<dbReference type="EMBL" id="JARKIE010000331">
    <property type="protein sequence ID" value="KAJ7653786.1"/>
    <property type="molecule type" value="Genomic_DNA"/>
</dbReference>
<name>A0AAD7CMN8_MYCRO</name>
<keyword evidence="2" id="KW-1185">Reference proteome</keyword>
<comment type="caution">
    <text evidence="1">The sequence shown here is derived from an EMBL/GenBank/DDBJ whole genome shotgun (WGS) entry which is preliminary data.</text>
</comment>
<protein>
    <submittedName>
        <fullName evidence="1">Uncharacterized protein</fullName>
    </submittedName>
</protein>